<dbReference type="Gene3D" id="3.30.1230.10">
    <property type="entry name" value="YlxR-like"/>
    <property type="match status" value="1"/>
</dbReference>
<dbReference type="InterPro" id="IPR035931">
    <property type="entry name" value="YlxR-like_sf"/>
</dbReference>
<dbReference type="InterPro" id="IPR007393">
    <property type="entry name" value="YlxR_dom"/>
</dbReference>
<evidence type="ECO:0000256" key="1">
    <source>
        <dbReference type="SAM" id="MobiDB-lite"/>
    </source>
</evidence>
<sequence>MTAKAMPRRRRSKDRLPGEHPALARRADMARTCALTRTEKPVEALVRFVVGPDGVLVPDVEARAEGRGVWITLSHEAVAEAVKKKAFARSLKAPVTVPADLADLTRLRLEQRLLSALGMARKAGQFVSGATRVRGAIESGTAIALVTATDAAPDGRNKMLGALRALNHARREAGSTGPDVPHFELLASAQMGLALGLENVIHAALTTGAAAQSAVEKAMRLARYNAQPMDEHTDRTTVQGVALPAEQDERR</sequence>
<keyword evidence="4" id="KW-1185">Reference proteome</keyword>
<dbReference type="Proteomes" id="UP001595613">
    <property type="component" value="Unassembled WGS sequence"/>
</dbReference>
<name>A0ABV7X498_9HYPH</name>
<accession>A0ABV7X498</accession>
<dbReference type="PANTHER" id="PTHR34215">
    <property type="entry name" value="BLL0784 PROTEIN"/>
    <property type="match status" value="1"/>
</dbReference>
<gene>
    <name evidence="3" type="ORF">ACFOOL_09135</name>
</gene>
<dbReference type="NCBIfam" id="NF006622">
    <property type="entry name" value="PRK09190.1"/>
    <property type="match status" value="1"/>
</dbReference>
<feature type="region of interest" description="Disordered" evidence="1">
    <location>
        <begin position="1"/>
        <end position="21"/>
    </location>
</feature>
<comment type="caution">
    <text evidence="3">The sequence shown here is derived from an EMBL/GenBank/DDBJ whole genome shotgun (WGS) entry which is preliminary data.</text>
</comment>
<dbReference type="EMBL" id="JBHRYD010000007">
    <property type="protein sequence ID" value="MFC3704920.1"/>
    <property type="molecule type" value="Genomic_DNA"/>
</dbReference>
<dbReference type="InterPro" id="IPR029064">
    <property type="entry name" value="Ribosomal_eL30-like_sf"/>
</dbReference>
<dbReference type="Gene3D" id="3.30.1330.30">
    <property type="match status" value="1"/>
</dbReference>
<feature type="domain" description="YlxR" evidence="2">
    <location>
        <begin position="31"/>
        <end position="100"/>
    </location>
</feature>
<dbReference type="SUPFAM" id="SSF64376">
    <property type="entry name" value="YlxR-like"/>
    <property type="match status" value="1"/>
</dbReference>
<feature type="compositionally biased region" description="Basic residues" evidence="1">
    <location>
        <begin position="1"/>
        <end position="13"/>
    </location>
</feature>
<dbReference type="CDD" id="cd00279">
    <property type="entry name" value="YlxR"/>
    <property type="match status" value="1"/>
</dbReference>
<proteinExistence type="predicted"/>
<dbReference type="PANTHER" id="PTHR34215:SF1">
    <property type="entry name" value="YLXR DOMAIN-CONTAINING PROTEIN"/>
    <property type="match status" value="1"/>
</dbReference>
<reference evidence="4" key="1">
    <citation type="journal article" date="2019" name="Int. J. Syst. Evol. Microbiol.">
        <title>The Global Catalogue of Microorganisms (GCM) 10K type strain sequencing project: providing services to taxonomists for standard genome sequencing and annotation.</title>
        <authorList>
            <consortium name="The Broad Institute Genomics Platform"/>
            <consortium name="The Broad Institute Genome Sequencing Center for Infectious Disease"/>
            <person name="Wu L."/>
            <person name="Ma J."/>
        </authorList>
    </citation>
    <scope>NUCLEOTIDE SEQUENCE [LARGE SCALE GENOMIC DNA]</scope>
    <source>
        <strain evidence="4">KCTC 42281</strain>
    </source>
</reference>
<feature type="region of interest" description="Disordered" evidence="1">
    <location>
        <begin position="227"/>
        <end position="251"/>
    </location>
</feature>
<protein>
    <submittedName>
        <fullName evidence="3">RNA-binding protein</fullName>
    </submittedName>
</protein>
<dbReference type="SUPFAM" id="SSF55315">
    <property type="entry name" value="L30e-like"/>
    <property type="match status" value="1"/>
</dbReference>
<dbReference type="RefSeq" id="WP_380096654.1">
    <property type="nucleotide sequence ID" value="NZ_JBHRYD010000007.1"/>
</dbReference>
<organism evidence="3 4">
    <name type="scientific">Devosia honganensis</name>
    <dbReference type="NCBI Taxonomy" id="1610527"/>
    <lineage>
        <taxon>Bacteria</taxon>
        <taxon>Pseudomonadati</taxon>
        <taxon>Pseudomonadota</taxon>
        <taxon>Alphaproteobacteria</taxon>
        <taxon>Hyphomicrobiales</taxon>
        <taxon>Devosiaceae</taxon>
        <taxon>Devosia</taxon>
    </lineage>
</organism>
<dbReference type="Pfam" id="PF04296">
    <property type="entry name" value="YlxR"/>
    <property type="match status" value="1"/>
</dbReference>
<evidence type="ECO:0000259" key="2">
    <source>
        <dbReference type="Pfam" id="PF04296"/>
    </source>
</evidence>
<evidence type="ECO:0000313" key="3">
    <source>
        <dbReference type="EMBL" id="MFC3704920.1"/>
    </source>
</evidence>
<evidence type="ECO:0000313" key="4">
    <source>
        <dbReference type="Proteomes" id="UP001595613"/>
    </source>
</evidence>
<dbReference type="InterPro" id="IPR037465">
    <property type="entry name" value="YlxR"/>
</dbReference>